<dbReference type="InterPro" id="IPR016032">
    <property type="entry name" value="Sig_transdc_resp-reg_C-effctor"/>
</dbReference>
<proteinExistence type="predicted"/>
<dbReference type="Gene3D" id="1.10.10.10">
    <property type="entry name" value="Winged helix-like DNA-binding domain superfamily/Winged helix DNA-binding domain"/>
    <property type="match status" value="1"/>
</dbReference>
<dbReference type="GO" id="GO:0003677">
    <property type="term" value="F:DNA binding"/>
    <property type="evidence" value="ECO:0007669"/>
    <property type="project" value="InterPro"/>
</dbReference>
<dbReference type="EMBL" id="FOKC01000009">
    <property type="protein sequence ID" value="SFB37484.1"/>
    <property type="molecule type" value="Genomic_DNA"/>
</dbReference>
<dbReference type="STRING" id="748909.SAMN05192575_10952"/>
<evidence type="ECO:0000313" key="2">
    <source>
        <dbReference type="Proteomes" id="UP000199113"/>
    </source>
</evidence>
<gene>
    <name evidence="1" type="ORF">SAMN05192575_10952</name>
</gene>
<reference evidence="1" key="1">
    <citation type="submission" date="2016-10" db="EMBL/GenBank/DDBJ databases">
        <authorList>
            <person name="de Groot N.N."/>
        </authorList>
    </citation>
    <scope>NUCLEOTIDE SEQUENCE [LARGE SCALE GENOMIC DNA]</scope>
    <source>
        <strain evidence="1">CGMCC 1.10697</strain>
    </source>
</reference>
<name>A0A1I1AHK5_9ACTN</name>
<accession>A0A1I1AHK5</accession>
<dbReference type="Proteomes" id="UP000199113">
    <property type="component" value="Unassembled WGS sequence"/>
</dbReference>
<dbReference type="InterPro" id="IPR032580">
    <property type="entry name" value="SatD"/>
</dbReference>
<dbReference type="InterPro" id="IPR036388">
    <property type="entry name" value="WH-like_DNA-bd_sf"/>
</dbReference>
<organism evidence="1 2">
    <name type="scientific">Nocardioides alpinus</name>
    <dbReference type="NCBI Taxonomy" id="748909"/>
    <lineage>
        <taxon>Bacteria</taxon>
        <taxon>Bacillati</taxon>
        <taxon>Actinomycetota</taxon>
        <taxon>Actinomycetes</taxon>
        <taxon>Propionibacteriales</taxon>
        <taxon>Nocardioidaceae</taxon>
        <taxon>Nocardioides</taxon>
    </lineage>
</organism>
<dbReference type="RefSeq" id="WP_231263237.1">
    <property type="nucleotide sequence ID" value="NZ_FOKC01000009.1"/>
</dbReference>
<protein>
    <submittedName>
        <fullName evidence="1">SatD family (SatD)</fullName>
    </submittedName>
</protein>
<dbReference type="GO" id="GO:0006355">
    <property type="term" value="P:regulation of DNA-templated transcription"/>
    <property type="evidence" value="ECO:0007669"/>
    <property type="project" value="InterPro"/>
</dbReference>
<dbReference type="AlphaFoldDB" id="A0A1I1AHK5"/>
<evidence type="ECO:0000313" key="1">
    <source>
        <dbReference type="EMBL" id="SFB37484.1"/>
    </source>
</evidence>
<dbReference type="Pfam" id="PF16264">
    <property type="entry name" value="SatD"/>
    <property type="match status" value="1"/>
</dbReference>
<sequence>MSNVKNQPSVTVIGDLVGSRRSADRAAVHARFERAVDAINAEYALPVPLRIGTGDEFQGIFASIGAAIAATLRLRLALLPDVDVRQGIGWGQVLVLAEEPRVEDGPGWWAARAAIETVEAYERRAPLRAVRTAYVPAPDEAGPPPALVNATLMARDQIVSGLSERSMSVLDGLLRGRQQQEIADELGISPSAVSQRIRADGIGVLLAGDELVRGL</sequence>
<dbReference type="SUPFAM" id="SSF46894">
    <property type="entry name" value="C-terminal effector domain of the bipartite response regulators"/>
    <property type="match status" value="1"/>
</dbReference>